<evidence type="ECO:0000256" key="5">
    <source>
        <dbReference type="ARBA" id="ARBA00023136"/>
    </source>
</evidence>
<dbReference type="GO" id="GO:0016746">
    <property type="term" value="F:acyltransferase activity"/>
    <property type="evidence" value="ECO:0007669"/>
    <property type="project" value="UniProtKB-KW"/>
</dbReference>
<keyword evidence="5" id="KW-0472">Membrane</keyword>
<dbReference type="AlphaFoldDB" id="A0A8S4C049"/>
<evidence type="ECO:0000256" key="1">
    <source>
        <dbReference type="ARBA" id="ARBA00004533"/>
    </source>
</evidence>
<accession>A0A8S4C049</accession>
<evidence type="ECO:0000256" key="3">
    <source>
        <dbReference type="ARBA" id="ARBA00022519"/>
    </source>
</evidence>
<sequence length="301" mass="35141">MSASGEKKLLRQIKYFFLTLFLLPFFLWFAILPYRFASALGGKLAECIGSLLSLRNNVARKNLKIIDPSLSKDKIEKIIKQAWNNFGRIIAELTNLRFRDTKNIGKLVELIDNTNLEKAVAADKPIIFVSAHYSNWEMLSLFAKFHLNLPLQVVYKKPPNILLYYLIKFLRRFRSSSIENVNSIKNIISLIKRKGYLGMIIDQKVIDGISVPFFGLESQTSTLTANLAISYDCVILPARIYRQNPRHTFKLEFLPPINYQRTSNDREDVKNITTLINKEFEKWIKDKPEEWLLFHRRWPNI</sequence>
<gene>
    <name evidence="7" type="ORF">MHYMCMPASI_00112</name>
</gene>
<protein>
    <recommendedName>
        <fullName evidence="9">Lauroyl acyltransferase</fullName>
    </recommendedName>
</protein>
<dbReference type="Proteomes" id="UP000837675">
    <property type="component" value="Unassembled WGS sequence"/>
</dbReference>
<dbReference type="GO" id="GO:0008610">
    <property type="term" value="P:lipid biosynthetic process"/>
    <property type="evidence" value="ECO:0007669"/>
    <property type="project" value="UniProtKB-ARBA"/>
</dbReference>
<evidence type="ECO:0000256" key="6">
    <source>
        <dbReference type="ARBA" id="ARBA00023315"/>
    </source>
</evidence>
<keyword evidence="3" id="KW-0997">Cell inner membrane</keyword>
<evidence type="ECO:0008006" key="9">
    <source>
        <dbReference type="Google" id="ProtNLM"/>
    </source>
</evidence>
<dbReference type="GO" id="GO:0005886">
    <property type="term" value="C:plasma membrane"/>
    <property type="evidence" value="ECO:0007669"/>
    <property type="project" value="UniProtKB-SubCell"/>
</dbReference>
<dbReference type="GO" id="GO:1901137">
    <property type="term" value="P:carbohydrate derivative biosynthetic process"/>
    <property type="evidence" value="ECO:0007669"/>
    <property type="project" value="UniProtKB-ARBA"/>
</dbReference>
<evidence type="ECO:0000313" key="7">
    <source>
        <dbReference type="EMBL" id="CAG7589216.1"/>
    </source>
</evidence>
<proteinExistence type="predicted"/>
<dbReference type="PANTHER" id="PTHR30606:SF9">
    <property type="entry name" value="LIPID A BIOSYNTHESIS LAUROYLTRANSFERASE"/>
    <property type="match status" value="1"/>
</dbReference>
<comment type="subcellular location">
    <subcellularLocation>
        <location evidence="1">Cell inner membrane</location>
    </subcellularLocation>
</comment>
<reference evidence="7" key="1">
    <citation type="submission" date="2021-06" db="EMBL/GenBank/DDBJ databases">
        <authorList>
            <person name="Nardi T."/>
            <person name="Nardi T."/>
        </authorList>
    </citation>
    <scope>NUCLEOTIDE SEQUENCE</scope>
</reference>
<comment type="caution">
    <text evidence="7">The sequence shown here is derived from an EMBL/GenBank/DDBJ whole genome shotgun (WGS) entry which is preliminary data.</text>
</comment>
<dbReference type="CDD" id="cd07984">
    <property type="entry name" value="LPLAT_LABLAT-like"/>
    <property type="match status" value="1"/>
</dbReference>
<keyword evidence="4" id="KW-0808">Transferase</keyword>
<keyword evidence="2" id="KW-1003">Cell membrane</keyword>
<keyword evidence="6" id="KW-0012">Acyltransferase</keyword>
<organism evidence="7 8">
    <name type="scientific">Hyalomma marginatum</name>
    <dbReference type="NCBI Taxonomy" id="34627"/>
    <lineage>
        <taxon>Eukaryota</taxon>
        <taxon>Metazoa</taxon>
        <taxon>Ecdysozoa</taxon>
        <taxon>Arthropoda</taxon>
        <taxon>Chelicerata</taxon>
        <taxon>Arachnida</taxon>
        <taxon>Acari</taxon>
        <taxon>Parasitiformes</taxon>
        <taxon>Ixodida</taxon>
        <taxon>Ixodoidea</taxon>
        <taxon>Ixodidae</taxon>
        <taxon>Hyalomminae</taxon>
        <taxon>Hyalomma</taxon>
    </lineage>
</organism>
<dbReference type="PANTHER" id="PTHR30606">
    <property type="entry name" value="LIPID A BIOSYNTHESIS LAUROYL ACYLTRANSFERASE"/>
    <property type="match status" value="1"/>
</dbReference>
<dbReference type="Pfam" id="PF03279">
    <property type="entry name" value="Lip_A_acyltrans"/>
    <property type="match status" value="1"/>
</dbReference>
<evidence type="ECO:0000256" key="4">
    <source>
        <dbReference type="ARBA" id="ARBA00022679"/>
    </source>
</evidence>
<evidence type="ECO:0000256" key="2">
    <source>
        <dbReference type="ARBA" id="ARBA00022475"/>
    </source>
</evidence>
<dbReference type="InterPro" id="IPR004960">
    <property type="entry name" value="LipA_acyltrans"/>
</dbReference>
<evidence type="ECO:0000313" key="8">
    <source>
        <dbReference type="Proteomes" id="UP000837675"/>
    </source>
</evidence>
<keyword evidence="8" id="KW-1185">Reference proteome</keyword>
<name>A0A8S4C049_9ACAR</name>
<dbReference type="EMBL" id="CAJVAF010000029">
    <property type="protein sequence ID" value="CAG7589216.1"/>
    <property type="molecule type" value="Genomic_DNA"/>
</dbReference>